<sequence>MDIQLVIVCVIGLLVLVYLGVRMYRTFVKKERRYRHVCHNCSMGKDCSHSRVLREECHRNGPADDQ</sequence>
<dbReference type="AlphaFoldDB" id="A0A9D2DC38"/>
<evidence type="ECO:0000313" key="3">
    <source>
        <dbReference type="Proteomes" id="UP000824014"/>
    </source>
</evidence>
<reference evidence="2" key="2">
    <citation type="submission" date="2021-04" db="EMBL/GenBank/DDBJ databases">
        <authorList>
            <person name="Gilroy R."/>
        </authorList>
    </citation>
    <scope>NUCLEOTIDE SEQUENCE</scope>
    <source>
        <strain evidence="2">ChiHjej11B10-19426</strain>
    </source>
</reference>
<feature type="transmembrane region" description="Helical" evidence="1">
    <location>
        <begin position="6"/>
        <end position="24"/>
    </location>
</feature>
<name>A0A9D2DC38_9BACT</name>
<evidence type="ECO:0000256" key="1">
    <source>
        <dbReference type="SAM" id="Phobius"/>
    </source>
</evidence>
<dbReference type="EMBL" id="DXCC01000001">
    <property type="protein sequence ID" value="HIZ14301.1"/>
    <property type="molecule type" value="Genomic_DNA"/>
</dbReference>
<keyword evidence="1" id="KW-0812">Transmembrane</keyword>
<accession>A0A9D2DC38</accession>
<reference evidence="2" key="1">
    <citation type="journal article" date="2021" name="PeerJ">
        <title>Extensive microbial diversity within the chicken gut microbiome revealed by metagenomics and culture.</title>
        <authorList>
            <person name="Gilroy R."/>
            <person name="Ravi A."/>
            <person name="Getino M."/>
            <person name="Pursley I."/>
            <person name="Horton D.L."/>
            <person name="Alikhan N.F."/>
            <person name="Baker D."/>
            <person name="Gharbi K."/>
            <person name="Hall N."/>
            <person name="Watson M."/>
            <person name="Adriaenssens E.M."/>
            <person name="Foster-Nyarko E."/>
            <person name="Jarju S."/>
            <person name="Secka A."/>
            <person name="Antonio M."/>
            <person name="Oren A."/>
            <person name="Chaudhuri R.R."/>
            <person name="La Ragione R."/>
            <person name="Hildebrand F."/>
            <person name="Pallen M.J."/>
        </authorList>
    </citation>
    <scope>NUCLEOTIDE SEQUENCE</scope>
    <source>
        <strain evidence="2">ChiHjej11B10-19426</strain>
    </source>
</reference>
<gene>
    <name evidence="2" type="ORF">H9816_00055</name>
</gene>
<evidence type="ECO:0008006" key="4">
    <source>
        <dbReference type="Google" id="ProtNLM"/>
    </source>
</evidence>
<evidence type="ECO:0000313" key="2">
    <source>
        <dbReference type="EMBL" id="HIZ14301.1"/>
    </source>
</evidence>
<comment type="caution">
    <text evidence="2">The sequence shown here is derived from an EMBL/GenBank/DDBJ whole genome shotgun (WGS) entry which is preliminary data.</text>
</comment>
<organism evidence="2 3">
    <name type="scientific">Candidatus Tidjanibacter faecipullorum</name>
    <dbReference type="NCBI Taxonomy" id="2838766"/>
    <lineage>
        <taxon>Bacteria</taxon>
        <taxon>Pseudomonadati</taxon>
        <taxon>Bacteroidota</taxon>
        <taxon>Bacteroidia</taxon>
        <taxon>Bacteroidales</taxon>
        <taxon>Rikenellaceae</taxon>
        <taxon>Tidjanibacter</taxon>
    </lineage>
</organism>
<dbReference type="Proteomes" id="UP000824014">
    <property type="component" value="Unassembled WGS sequence"/>
</dbReference>
<protein>
    <recommendedName>
        <fullName evidence="4">FeoB-associated Cys-rich membrane protein</fullName>
    </recommendedName>
</protein>
<keyword evidence="1" id="KW-0472">Membrane</keyword>
<proteinExistence type="predicted"/>
<keyword evidence="1" id="KW-1133">Transmembrane helix</keyword>